<keyword evidence="5 6" id="KW-0111">Calcium/phospholipid-binding</keyword>
<evidence type="ECO:0000313" key="7">
    <source>
        <dbReference type="EMBL" id="PRP83645.1"/>
    </source>
</evidence>
<dbReference type="GO" id="GO:0005886">
    <property type="term" value="C:plasma membrane"/>
    <property type="evidence" value="ECO:0007669"/>
    <property type="project" value="TreeGrafter"/>
</dbReference>
<comment type="domain">
    <text evidence="6">A pair of annexin repeats may form one binding site for calcium and phospholipid.</text>
</comment>
<keyword evidence="3 6" id="KW-0106">Calcium</keyword>
<dbReference type="PROSITE" id="PS51897">
    <property type="entry name" value="ANNEXIN_2"/>
    <property type="match status" value="4"/>
</dbReference>
<dbReference type="PRINTS" id="PR00196">
    <property type="entry name" value="ANNEXIN"/>
</dbReference>
<gene>
    <name evidence="7" type="ORF">PROFUN_03800</name>
</gene>
<keyword evidence="8" id="KW-1185">Reference proteome</keyword>
<sequence length="421" mass="46840">MSYRDAADTLYKAMKGFGTDEKKVTQVLSSLPHDGRVAIASEFERLTGKNLQKELESELSGRYRAVCKRLAKSIPEVKADYLKDAMKGLGTKDHPLIDAVCHSTNYEIAQINQIYAAKYGGDLRKDVKSETSGNFQKVLLAILEGRRDESPYVNEQQAAIDADVLYHAGEKKFGTDDSTFVSIITTRSSAQLYATNLAYQRLRGKSLHDAIKNETSGDYCDALLALTTTRDRYFVDRLKEAFKGLGTNDDLLVYIMTAHDRQTLAWFATTYAQVTGKTLIHDIEKETSGDYEKVLVALLKSSRRVTCIRYKRQKPVSVIGVHHRPGSIAGDARAAKFSANINSLCLVAQRSRELGSCRFRGPAVVMVKISFLLQMLNLSENQLYAEICSKFTADLKISHVRFVSFLVVSSAHTCLLFGGSL</sequence>
<evidence type="ECO:0000256" key="3">
    <source>
        <dbReference type="ARBA" id="ARBA00022837"/>
    </source>
</evidence>
<dbReference type="OrthoDB" id="16758at2759"/>
<comment type="caution">
    <text evidence="7">The sequence shown here is derived from an EMBL/GenBank/DDBJ whole genome shotgun (WGS) entry which is preliminary data.</text>
</comment>
<dbReference type="InterPro" id="IPR037104">
    <property type="entry name" value="Annexin_sf"/>
</dbReference>
<dbReference type="GO" id="GO:0005544">
    <property type="term" value="F:calcium-dependent phospholipid binding"/>
    <property type="evidence" value="ECO:0007669"/>
    <property type="project" value="UniProtKB-KW"/>
</dbReference>
<dbReference type="Gene3D" id="1.10.220.10">
    <property type="entry name" value="Annexin"/>
    <property type="match status" value="4"/>
</dbReference>
<evidence type="ECO:0000256" key="1">
    <source>
        <dbReference type="ARBA" id="ARBA00007831"/>
    </source>
</evidence>
<dbReference type="InterPro" id="IPR018252">
    <property type="entry name" value="Annexin_repeat_CS"/>
</dbReference>
<protein>
    <recommendedName>
        <fullName evidence="6">Annexin</fullName>
    </recommendedName>
</protein>
<proteinExistence type="inferred from homology"/>
<dbReference type="InterPro" id="IPR001464">
    <property type="entry name" value="Annexin"/>
</dbReference>
<dbReference type="FunFam" id="1.10.220.10:FF:000002">
    <property type="entry name" value="Annexin"/>
    <property type="match status" value="1"/>
</dbReference>
<dbReference type="SMART" id="SM00335">
    <property type="entry name" value="ANX"/>
    <property type="match status" value="4"/>
</dbReference>
<reference evidence="7 8" key="1">
    <citation type="journal article" date="2018" name="Genome Biol. Evol.">
        <title>Multiple Roots of Fruiting Body Formation in Amoebozoa.</title>
        <authorList>
            <person name="Hillmann F."/>
            <person name="Forbes G."/>
            <person name="Novohradska S."/>
            <person name="Ferling I."/>
            <person name="Riege K."/>
            <person name="Groth M."/>
            <person name="Westermann M."/>
            <person name="Marz M."/>
            <person name="Spaller T."/>
            <person name="Winckler T."/>
            <person name="Schaap P."/>
            <person name="Glockner G."/>
        </authorList>
    </citation>
    <scope>NUCLEOTIDE SEQUENCE [LARGE SCALE GENOMIC DNA]</scope>
    <source>
        <strain evidence="7 8">Jena</strain>
    </source>
</reference>
<dbReference type="STRING" id="1890364.A0A2P6NI60"/>
<dbReference type="Pfam" id="PF00191">
    <property type="entry name" value="Annexin"/>
    <property type="match status" value="4"/>
</dbReference>
<dbReference type="EMBL" id="MDYQ01000078">
    <property type="protein sequence ID" value="PRP83645.1"/>
    <property type="molecule type" value="Genomic_DNA"/>
</dbReference>
<keyword evidence="2 6" id="KW-0677">Repeat</keyword>
<dbReference type="InterPro" id="IPR018502">
    <property type="entry name" value="Annexin_repeat"/>
</dbReference>
<evidence type="ECO:0000256" key="5">
    <source>
        <dbReference type="ARBA" id="ARBA00023302"/>
    </source>
</evidence>
<dbReference type="GO" id="GO:0005737">
    <property type="term" value="C:cytoplasm"/>
    <property type="evidence" value="ECO:0007669"/>
    <property type="project" value="TreeGrafter"/>
</dbReference>
<comment type="similarity">
    <text evidence="1 6">Belongs to the annexin family.</text>
</comment>
<evidence type="ECO:0000313" key="8">
    <source>
        <dbReference type="Proteomes" id="UP000241769"/>
    </source>
</evidence>
<dbReference type="GO" id="GO:0001786">
    <property type="term" value="F:phosphatidylserine binding"/>
    <property type="evidence" value="ECO:0007669"/>
    <property type="project" value="TreeGrafter"/>
</dbReference>
<dbReference type="GO" id="GO:0005509">
    <property type="term" value="F:calcium ion binding"/>
    <property type="evidence" value="ECO:0007669"/>
    <property type="project" value="InterPro"/>
</dbReference>
<organism evidence="7 8">
    <name type="scientific">Planoprotostelium fungivorum</name>
    <dbReference type="NCBI Taxonomy" id="1890364"/>
    <lineage>
        <taxon>Eukaryota</taxon>
        <taxon>Amoebozoa</taxon>
        <taxon>Evosea</taxon>
        <taxon>Variosea</taxon>
        <taxon>Cavosteliida</taxon>
        <taxon>Cavosteliaceae</taxon>
        <taxon>Planoprotostelium</taxon>
    </lineage>
</organism>
<evidence type="ECO:0000256" key="6">
    <source>
        <dbReference type="RuleBase" id="RU003540"/>
    </source>
</evidence>
<accession>A0A2P6NI60</accession>
<dbReference type="InParanoid" id="A0A2P6NI60"/>
<dbReference type="GO" id="GO:0012506">
    <property type="term" value="C:vesicle membrane"/>
    <property type="evidence" value="ECO:0007669"/>
    <property type="project" value="TreeGrafter"/>
</dbReference>
<dbReference type="FunFam" id="1.10.220.10:FF:000005">
    <property type="entry name" value="Annexin"/>
    <property type="match status" value="1"/>
</dbReference>
<dbReference type="PANTHER" id="PTHR10502">
    <property type="entry name" value="ANNEXIN"/>
    <property type="match status" value="1"/>
</dbReference>
<dbReference type="Proteomes" id="UP000241769">
    <property type="component" value="Unassembled WGS sequence"/>
</dbReference>
<dbReference type="PROSITE" id="PS00223">
    <property type="entry name" value="ANNEXIN_1"/>
    <property type="match status" value="1"/>
</dbReference>
<evidence type="ECO:0000256" key="4">
    <source>
        <dbReference type="ARBA" id="ARBA00023216"/>
    </source>
</evidence>
<name>A0A2P6NI60_9EUKA</name>
<dbReference type="PANTHER" id="PTHR10502:SF233">
    <property type="entry name" value="ANNEXIN B9"/>
    <property type="match status" value="1"/>
</dbReference>
<dbReference type="AlphaFoldDB" id="A0A2P6NI60"/>
<dbReference type="FunCoup" id="A0A2P6NI60">
    <property type="interactions" value="169"/>
</dbReference>
<dbReference type="GO" id="GO:0005634">
    <property type="term" value="C:nucleus"/>
    <property type="evidence" value="ECO:0007669"/>
    <property type="project" value="TreeGrafter"/>
</dbReference>
<dbReference type="SUPFAM" id="SSF47874">
    <property type="entry name" value="Annexin"/>
    <property type="match status" value="1"/>
</dbReference>
<keyword evidence="4 6" id="KW-0041">Annexin</keyword>
<evidence type="ECO:0000256" key="2">
    <source>
        <dbReference type="ARBA" id="ARBA00022737"/>
    </source>
</evidence>
<dbReference type="GO" id="GO:0032509">
    <property type="term" value="P:endosome transport via multivesicular body sorting pathway"/>
    <property type="evidence" value="ECO:0007669"/>
    <property type="project" value="TreeGrafter"/>
</dbReference>